<dbReference type="PRINTS" id="PR00411">
    <property type="entry name" value="PNDRDTASEI"/>
</dbReference>
<dbReference type="RefSeq" id="WP_123657760.1">
    <property type="nucleotide sequence ID" value="NZ_AYKG01000014.1"/>
</dbReference>
<evidence type="ECO:0000259" key="1">
    <source>
        <dbReference type="Pfam" id="PF13454"/>
    </source>
</evidence>
<comment type="caution">
    <text evidence="2">The sequence shown here is derived from an EMBL/GenBank/DDBJ whole genome shotgun (WGS) entry which is preliminary data.</text>
</comment>
<sequence length="378" mass="40360">MAHYDWLIIGAGPQGRFVATALLAADPSLALALVDPEPPMQAWHRRAAATGMRYLRSSNAHHLGQHRRSLLRFSHSAGYDARHLLGYYKRPSLALFNALAEAELAGVHQIRRRARRVSPDSNLWQVVLDDATTTTARHVVLATGPGQPWRPPGLGTCEHVFDDDFHLGAPGRATVIVGGGITGAQLALRASAKGHRVAWLTRRAPDACDFDSEPRYAGPLGMRPFLAAPIAQRTALLAQARRPGTLPPDVHADITARLAAGALDWIRGEPVALEDNALRLADGRVLAAERVILATGFQSEPGEDSLLARVLADTGARTDGQGHVPLDDDLQVAPGLHVVGRAASLSLGPMAGNIKGARWAGERLAAVAHNECVRPAPD</sequence>
<feature type="domain" description="FAD-dependent urate hydroxylase HpyO/Asp monooxygenase CreE-like FAD/NAD(P)-binding" evidence="1">
    <location>
        <begin position="8"/>
        <end position="144"/>
    </location>
</feature>
<accession>A0A423PVG5</accession>
<proteinExistence type="predicted"/>
<dbReference type="EMBL" id="AYKG01000014">
    <property type="protein sequence ID" value="ROO29600.1"/>
    <property type="molecule type" value="Genomic_DNA"/>
</dbReference>
<dbReference type="AlphaFoldDB" id="A0A423PVG5"/>
<evidence type="ECO:0000313" key="3">
    <source>
        <dbReference type="Proteomes" id="UP000285310"/>
    </source>
</evidence>
<protein>
    <recommendedName>
        <fullName evidence="1">FAD-dependent urate hydroxylase HpyO/Asp monooxygenase CreE-like FAD/NAD(P)-binding domain-containing protein</fullName>
    </recommendedName>
</protein>
<organism evidence="2 3">
    <name type="scientific">Salinisphaera japonica YTM-1</name>
    <dbReference type="NCBI Taxonomy" id="1209778"/>
    <lineage>
        <taxon>Bacteria</taxon>
        <taxon>Pseudomonadati</taxon>
        <taxon>Pseudomonadota</taxon>
        <taxon>Gammaproteobacteria</taxon>
        <taxon>Salinisphaerales</taxon>
        <taxon>Salinisphaeraceae</taxon>
        <taxon>Salinisphaera</taxon>
    </lineage>
</organism>
<dbReference type="PANTHER" id="PTHR38663:SF1">
    <property type="entry name" value="L-ORNITHINE N(5)-MONOOXYGENASE"/>
    <property type="match status" value="1"/>
</dbReference>
<keyword evidence="3" id="KW-1185">Reference proteome</keyword>
<dbReference type="OrthoDB" id="370110at2"/>
<dbReference type="InterPro" id="IPR036188">
    <property type="entry name" value="FAD/NAD-bd_sf"/>
</dbReference>
<name>A0A423PVG5_9GAMM</name>
<gene>
    <name evidence="2" type="ORF">SAJA_06160</name>
</gene>
<dbReference type="Pfam" id="PF13454">
    <property type="entry name" value="NAD_binding_9"/>
    <property type="match status" value="1"/>
</dbReference>
<dbReference type="PANTHER" id="PTHR38663">
    <property type="match status" value="1"/>
</dbReference>
<dbReference type="Proteomes" id="UP000285310">
    <property type="component" value="Unassembled WGS sequence"/>
</dbReference>
<evidence type="ECO:0000313" key="2">
    <source>
        <dbReference type="EMBL" id="ROO29600.1"/>
    </source>
</evidence>
<dbReference type="InterPro" id="IPR038732">
    <property type="entry name" value="HpyO/CreE_NAD-binding"/>
</dbReference>
<dbReference type="Gene3D" id="3.50.50.60">
    <property type="entry name" value="FAD/NAD(P)-binding domain"/>
    <property type="match status" value="1"/>
</dbReference>
<dbReference type="InParanoid" id="A0A423PVG5"/>
<dbReference type="SUPFAM" id="SSF51905">
    <property type="entry name" value="FAD/NAD(P)-binding domain"/>
    <property type="match status" value="2"/>
</dbReference>
<reference evidence="2 3" key="1">
    <citation type="submission" date="2013-10" db="EMBL/GenBank/DDBJ databases">
        <title>Salinisphaera japonica YTM-1 Genome Sequencing.</title>
        <authorList>
            <person name="Lai Q."/>
            <person name="Li C."/>
            <person name="Shao Z."/>
        </authorList>
    </citation>
    <scope>NUCLEOTIDE SEQUENCE [LARGE SCALE GENOMIC DNA]</scope>
    <source>
        <strain evidence="2 3">YTM-1</strain>
    </source>
</reference>